<dbReference type="OrthoDB" id="406368at2759"/>
<feature type="compositionally biased region" description="Basic and acidic residues" evidence="1">
    <location>
        <begin position="231"/>
        <end position="240"/>
    </location>
</feature>
<reference evidence="3" key="1">
    <citation type="journal article" date="2018" name="Nat. Microbiol.">
        <title>Leveraging single-cell genomics to expand the fungal tree of life.</title>
        <authorList>
            <person name="Ahrendt S.R."/>
            <person name="Quandt C.A."/>
            <person name="Ciobanu D."/>
            <person name="Clum A."/>
            <person name="Salamov A."/>
            <person name="Andreopoulos B."/>
            <person name="Cheng J.F."/>
            <person name="Woyke T."/>
            <person name="Pelin A."/>
            <person name="Henrissat B."/>
            <person name="Reynolds N.K."/>
            <person name="Benny G.L."/>
            <person name="Smith M.E."/>
            <person name="James T.Y."/>
            <person name="Grigoriev I.V."/>
        </authorList>
    </citation>
    <scope>NUCLEOTIDE SEQUENCE [LARGE SCALE GENOMIC DNA]</scope>
</reference>
<protein>
    <submittedName>
        <fullName evidence="2">Uncharacterized protein</fullName>
    </submittedName>
</protein>
<evidence type="ECO:0000313" key="3">
    <source>
        <dbReference type="Proteomes" id="UP000269721"/>
    </source>
</evidence>
<name>A0A4V1ISC4_9FUNG</name>
<feature type="compositionally biased region" description="Basic and acidic residues" evidence="1">
    <location>
        <begin position="151"/>
        <end position="166"/>
    </location>
</feature>
<dbReference type="AlphaFoldDB" id="A0A4V1ISC4"/>
<evidence type="ECO:0000313" key="2">
    <source>
        <dbReference type="EMBL" id="RKO93067.1"/>
    </source>
</evidence>
<accession>A0A4V1ISC4</accession>
<dbReference type="EMBL" id="KZ994389">
    <property type="protein sequence ID" value="RKO93067.1"/>
    <property type="molecule type" value="Genomic_DNA"/>
</dbReference>
<dbReference type="Proteomes" id="UP000269721">
    <property type="component" value="Unassembled WGS sequence"/>
</dbReference>
<sequence>MYSRAPRKFLTPDADHANPKLGPGCYTADESVLVAGKTTGNDGYAPFSSLTARVSYFDMAINPGPPPGAYSTLATPPSTHNPYRAPMFGKSRTRRFSAPATAVPGPGTYRVPSTLKIASKSETTPALSVVPGAKPHALGMEPADTEGGESVQERVEAEQTPKDRPDVGGVAGRAAPGQVPVVPPTVAGSKTRPPIVWKRKYGPPSIPFGKMAFGYQEDEDGELRPRKPPKRTQDECSGRS</sequence>
<keyword evidence="3" id="KW-1185">Reference proteome</keyword>
<feature type="region of interest" description="Disordered" evidence="1">
    <location>
        <begin position="120"/>
        <end position="240"/>
    </location>
</feature>
<organism evidence="2 3">
    <name type="scientific">Blyttiomyces helicus</name>
    <dbReference type="NCBI Taxonomy" id="388810"/>
    <lineage>
        <taxon>Eukaryota</taxon>
        <taxon>Fungi</taxon>
        <taxon>Fungi incertae sedis</taxon>
        <taxon>Chytridiomycota</taxon>
        <taxon>Chytridiomycota incertae sedis</taxon>
        <taxon>Chytridiomycetes</taxon>
        <taxon>Chytridiomycetes incertae sedis</taxon>
        <taxon>Blyttiomyces</taxon>
    </lineage>
</organism>
<proteinExistence type="predicted"/>
<gene>
    <name evidence="2" type="ORF">BDK51DRAFT_51028</name>
</gene>
<evidence type="ECO:0000256" key="1">
    <source>
        <dbReference type="SAM" id="MobiDB-lite"/>
    </source>
</evidence>